<dbReference type="PANTHER" id="PTHR43433">
    <property type="entry name" value="HYDROLASE, ALPHA/BETA FOLD FAMILY PROTEIN"/>
    <property type="match status" value="1"/>
</dbReference>
<dbReference type="InParanoid" id="A0A2J6T377"/>
<dbReference type="InterPro" id="IPR029058">
    <property type="entry name" value="AB_hydrolase_fold"/>
</dbReference>
<feature type="domain" description="AB hydrolase-1" evidence="1">
    <location>
        <begin position="40"/>
        <end position="147"/>
    </location>
</feature>
<dbReference type="RefSeq" id="XP_024734277.1">
    <property type="nucleotide sequence ID" value="XM_024880805.1"/>
</dbReference>
<dbReference type="InterPro" id="IPR000073">
    <property type="entry name" value="AB_hydrolase_1"/>
</dbReference>
<dbReference type="GeneID" id="36588882"/>
<dbReference type="GO" id="GO:0016787">
    <property type="term" value="F:hydrolase activity"/>
    <property type="evidence" value="ECO:0007669"/>
    <property type="project" value="UniProtKB-KW"/>
</dbReference>
<dbReference type="Gene3D" id="3.40.50.1820">
    <property type="entry name" value="alpha/beta hydrolase"/>
    <property type="match status" value="1"/>
</dbReference>
<protein>
    <submittedName>
        <fullName evidence="2">Alpha/beta-hydrolase</fullName>
    </submittedName>
</protein>
<dbReference type="AlphaFoldDB" id="A0A2J6T377"/>
<dbReference type="InterPro" id="IPR050471">
    <property type="entry name" value="AB_hydrolase"/>
</dbReference>
<name>A0A2J6T377_9HELO</name>
<keyword evidence="3" id="KW-1185">Reference proteome</keyword>
<sequence>MSRSSPDINWNKGAHQGTVSIGTHKLALDVSGPDRIVGQPVILIMHGLTGTMTQWPAARRLISSFARVVDYDRSGLGLSEEGPDHPTGLSAARELSALLKAANIEPPFITLAHSWGTILSLEFMNMRPQEISGMVFSDGTAPGFWSVLPMFPTLPEAKAVIEGLDYWDAVGITTETKLTPDEWEAFLKEGRENEMHKRQAAKEFEFMDKTFVEVEKKDLFKQTPPKLGNRPVCVIKGNHATRDIQRLYEKGVERGNGTEEERKKVRDMIGLWVDKEKGFHELFLKLSTKNHWIDATESGHWPHQTEPELVAEGVRWVLKNLDLKSHF</sequence>
<organism evidence="2 3">
    <name type="scientific">Hyaloscypha bicolor E</name>
    <dbReference type="NCBI Taxonomy" id="1095630"/>
    <lineage>
        <taxon>Eukaryota</taxon>
        <taxon>Fungi</taxon>
        <taxon>Dikarya</taxon>
        <taxon>Ascomycota</taxon>
        <taxon>Pezizomycotina</taxon>
        <taxon>Leotiomycetes</taxon>
        <taxon>Helotiales</taxon>
        <taxon>Hyaloscyphaceae</taxon>
        <taxon>Hyaloscypha</taxon>
        <taxon>Hyaloscypha bicolor</taxon>
    </lineage>
</organism>
<dbReference type="Proteomes" id="UP000235371">
    <property type="component" value="Unassembled WGS sequence"/>
</dbReference>
<evidence type="ECO:0000259" key="1">
    <source>
        <dbReference type="Pfam" id="PF00561"/>
    </source>
</evidence>
<dbReference type="SUPFAM" id="SSF53474">
    <property type="entry name" value="alpha/beta-Hydrolases"/>
    <property type="match status" value="1"/>
</dbReference>
<gene>
    <name evidence="2" type="ORF">K444DRAFT_615831</name>
</gene>
<dbReference type="STRING" id="1095630.A0A2J6T377"/>
<proteinExistence type="predicted"/>
<dbReference type="Pfam" id="PF00561">
    <property type="entry name" value="Abhydrolase_1"/>
    <property type="match status" value="1"/>
</dbReference>
<dbReference type="PANTHER" id="PTHR43433:SF8">
    <property type="entry name" value="BIFUNCTIONAL LIPASE_ADENYLATE CYCLASE LIPJ"/>
    <property type="match status" value="1"/>
</dbReference>
<keyword evidence="2" id="KW-0378">Hydrolase</keyword>
<dbReference type="OrthoDB" id="294702at2759"/>
<evidence type="ECO:0000313" key="2">
    <source>
        <dbReference type="EMBL" id="PMD57373.1"/>
    </source>
</evidence>
<reference evidence="2 3" key="1">
    <citation type="submission" date="2016-04" db="EMBL/GenBank/DDBJ databases">
        <title>A degradative enzymes factory behind the ericoid mycorrhizal symbiosis.</title>
        <authorList>
            <consortium name="DOE Joint Genome Institute"/>
            <person name="Martino E."/>
            <person name="Morin E."/>
            <person name="Grelet G."/>
            <person name="Kuo A."/>
            <person name="Kohler A."/>
            <person name="Daghino S."/>
            <person name="Barry K."/>
            <person name="Choi C."/>
            <person name="Cichocki N."/>
            <person name="Clum A."/>
            <person name="Copeland A."/>
            <person name="Hainaut M."/>
            <person name="Haridas S."/>
            <person name="Labutti K."/>
            <person name="Lindquist E."/>
            <person name="Lipzen A."/>
            <person name="Khouja H.-R."/>
            <person name="Murat C."/>
            <person name="Ohm R."/>
            <person name="Olson A."/>
            <person name="Spatafora J."/>
            <person name="Veneault-Fourrey C."/>
            <person name="Henrissat B."/>
            <person name="Grigoriev I."/>
            <person name="Martin F."/>
            <person name="Perotto S."/>
        </authorList>
    </citation>
    <scope>NUCLEOTIDE SEQUENCE [LARGE SCALE GENOMIC DNA]</scope>
    <source>
        <strain evidence="2 3">E</strain>
    </source>
</reference>
<evidence type="ECO:0000313" key="3">
    <source>
        <dbReference type="Proteomes" id="UP000235371"/>
    </source>
</evidence>
<dbReference type="EMBL" id="KZ613847">
    <property type="protein sequence ID" value="PMD57373.1"/>
    <property type="molecule type" value="Genomic_DNA"/>
</dbReference>
<accession>A0A2J6T377</accession>